<evidence type="ECO:0000313" key="3">
    <source>
        <dbReference type="Proteomes" id="UP001266305"/>
    </source>
</evidence>
<feature type="region of interest" description="Disordered" evidence="1">
    <location>
        <begin position="105"/>
        <end position="129"/>
    </location>
</feature>
<dbReference type="PANTHER" id="PTHR17608">
    <property type="entry name" value="GENETIC SUPPRESSOR ELEMENT 1"/>
    <property type="match status" value="1"/>
</dbReference>
<reference evidence="2 3" key="1">
    <citation type="submission" date="2023-05" db="EMBL/GenBank/DDBJ databases">
        <title>B98-5 Cell Line De Novo Hybrid Assembly: An Optical Mapping Approach.</title>
        <authorList>
            <person name="Kananen K."/>
            <person name="Auerbach J.A."/>
            <person name="Kautto E."/>
            <person name="Blachly J.S."/>
        </authorList>
    </citation>
    <scope>NUCLEOTIDE SEQUENCE [LARGE SCALE GENOMIC DNA]</scope>
    <source>
        <strain evidence="2">B95-8</strain>
        <tissue evidence="2">Cell line</tissue>
    </source>
</reference>
<comment type="caution">
    <text evidence="2">The sequence shown here is derived from an EMBL/GenBank/DDBJ whole genome shotgun (WGS) entry which is preliminary data.</text>
</comment>
<dbReference type="InterPro" id="IPR042337">
    <property type="entry name" value="GSE1"/>
</dbReference>
<name>A0ABQ9VY17_SAGOE</name>
<evidence type="ECO:0000313" key="2">
    <source>
        <dbReference type="EMBL" id="KAK2113724.1"/>
    </source>
</evidence>
<proteinExistence type="predicted"/>
<organism evidence="2 3">
    <name type="scientific">Saguinus oedipus</name>
    <name type="common">Cotton-top tamarin</name>
    <name type="synonym">Oedipomidas oedipus</name>
    <dbReference type="NCBI Taxonomy" id="9490"/>
    <lineage>
        <taxon>Eukaryota</taxon>
        <taxon>Metazoa</taxon>
        <taxon>Chordata</taxon>
        <taxon>Craniata</taxon>
        <taxon>Vertebrata</taxon>
        <taxon>Euteleostomi</taxon>
        <taxon>Mammalia</taxon>
        <taxon>Eutheria</taxon>
        <taxon>Euarchontoglires</taxon>
        <taxon>Primates</taxon>
        <taxon>Haplorrhini</taxon>
        <taxon>Platyrrhini</taxon>
        <taxon>Cebidae</taxon>
        <taxon>Callitrichinae</taxon>
        <taxon>Saguinus</taxon>
    </lineage>
</organism>
<protein>
    <submittedName>
        <fullName evidence="2">Genetic suppressor element 1</fullName>
    </submittedName>
</protein>
<keyword evidence="3" id="KW-1185">Reference proteome</keyword>
<accession>A0ABQ9VY17</accession>
<dbReference type="Proteomes" id="UP001266305">
    <property type="component" value="Unassembled WGS sequence"/>
</dbReference>
<gene>
    <name evidence="2" type="primary">GSE1_1</name>
    <name evidence="2" type="ORF">P7K49_007990</name>
</gene>
<evidence type="ECO:0000256" key="1">
    <source>
        <dbReference type="SAM" id="MobiDB-lite"/>
    </source>
</evidence>
<sequence length="129" mass="14241">MEKPVGVAASLSDIPKAVEPGKLEQVWPQELSRVQELAPANGEKARLSKAPGSKKSLSMLHYIWGTTHKDIPVLLSHSTNGKSKLWEPFVVEEFAHQFHESVLQSTQKALQKHKGRNEATSPHWAPSCG</sequence>
<dbReference type="EMBL" id="JASSZA010000004">
    <property type="protein sequence ID" value="KAK2113724.1"/>
    <property type="molecule type" value="Genomic_DNA"/>
</dbReference>
<dbReference type="PANTHER" id="PTHR17608:SF4">
    <property type="entry name" value="GENETIC SUPPRESSOR ELEMENT 1"/>
    <property type="match status" value="1"/>
</dbReference>